<feature type="signal peptide" evidence="1">
    <location>
        <begin position="1"/>
        <end position="19"/>
    </location>
</feature>
<protein>
    <submittedName>
        <fullName evidence="2">Uncharacterized protein</fullName>
    </submittedName>
</protein>
<reference evidence="2 3" key="1">
    <citation type="submission" date="2018-01" db="EMBL/GenBank/DDBJ databases">
        <title>The draft genome sequence of Halioglobus lutimaris HF004.</title>
        <authorList>
            <person name="Du Z.-J."/>
            <person name="Shi M.-J."/>
        </authorList>
    </citation>
    <scope>NUCLEOTIDE SEQUENCE [LARGE SCALE GENOMIC DNA]</scope>
    <source>
        <strain evidence="2 3">HF004</strain>
    </source>
</reference>
<keyword evidence="3" id="KW-1185">Reference proteome</keyword>
<name>A0A2N5X581_9GAMM</name>
<organism evidence="2 3">
    <name type="scientific">Pseudohalioglobus lutimaris</name>
    <dbReference type="NCBI Taxonomy" id="1737061"/>
    <lineage>
        <taxon>Bacteria</taxon>
        <taxon>Pseudomonadati</taxon>
        <taxon>Pseudomonadota</taxon>
        <taxon>Gammaproteobacteria</taxon>
        <taxon>Cellvibrionales</taxon>
        <taxon>Halieaceae</taxon>
        <taxon>Pseudohalioglobus</taxon>
    </lineage>
</organism>
<accession>A0A2N5X581</accession>
<sequence length="342" mass="36875">MHNISTGFLLLLLVAPLMACKVQITVPSGGSVVSDSGALDCAEGDTCSFDVVDVFFADTFRGEAVDGFAFAGWKRGANTLCGGSAKDCVLSTSGFTGNPDLLALLESEEVFYLRPVFSEKSGAGDIVNRPFKACIDRSMYANGYRSDITIQLYDDGVKEGTRRTLSNVSGPAMYKGKSVMILREAITNKGVLDSELEITAYNQVDLAALRIRTIGIDQTTVKPVMQEAEGSISPAFLQRFDLKVGDSYTTTYTLRLTFPDGSSPDITQKISTEFIYEGVETINIPAGTFQACRVRRFDDIDGQVSESYNWIGQGNGVLLLESDADFVHEAAVMSGTVNGKAL</sequence>
<proteinExistence type="predicted"/>
<keyword evidence="1" id="KW-0732">Signal</keyword>
<dbReference type="Proteomes" id="UP000235005">
    <property type="component" value="Unassembled WGS sequence"/>
</dbReference>
<dbReference type="RefSeq" id="WP_076001780.1">
    <property type="nucleotide sequence ID" value="NZ_PKUS01000005.1"/>
</dbReference>
<evidence type="ECO:0000313" key="3">
    <source>
        <dbReference type="Proteomes" id="UP000235005"/>
    </source>
</evidence>
<dbReference type="OrthoDB" id="5741703at2"/>
<dbReference type="EMBL" id="PKUS01000005">
    <property type="protein sequence ID" value="PLW69644.1"/>
    <property type="molecule type" value="Genomic_DNA"/>
</dbReference>
<gene>
    <name evidence="2" type="ORF">C0039_06440</name>
</gene>
<comment type="caution">
    <text evidence="2">The sequence shown here is derived from an EMBL/GenBank/DDBJ whole genome shotgun (WGS) entry which is preliminary data.</text>
</comment>
<evidence type="ECO:0000256" key="1">
    <source>
        <dbReference type="SAM" id="SignalP"/>
    </source>
</evidence>
<dbReference type="Gene3D" id="2.40.360.20">
    <property type="match status" value="1"/>
</dbReference>
<dbReference type="AlphaFoldDB" id="A0A2N5X581"/>
<evidence type="ECO:0000313" key="2">
    <source>
        <dbReference type="EMBL" id="PLW69644.1"/>
    </source>
</evidence>
<feature type="chain" id="PRO_5014931077" evidence="1">
    <location>
        <begin position="20"/>
        <end position="342"/>
    </location>
</feature>